<dbReference type="Gene3D" id="3.90.660.10">
    <property type="match status" value="2"/>
</dbReference>
<dbReference type="Proteomes" id="UP001498398">
    <property type="component" value="Unassembled WGS sequence"/>
</dbReference>
<keyword evidence="3" id="KW-1185">Reference proteome</keyword>
<dbReference type="InterPro" id="IPR036188">
    <property type="entry name" value="FAD/NAD-bd_sf"/>
</dbReference>
<evidence type="ECO:0000259" key="1">
    <source>
        <dbReference type="Pfam" id="PF01593"/>
    </source>
</evidence>
<evidence type="ECO:0000313" key="3">
    <source>
        <dbReference type="Proteomes" id="UP001498398"/>
    </source>
</evidence>
<dbReference type="PANTHER" id="PTHR10742:SF342">
    <property type="entry name" value="AMINE OXIDASE"/>
    <property type="match status" value="1"/>
</dbReference>
<protein>
    <recommendedName>
        <fullName evidence="1">Amine oxidase domain-containing protein</fullName>
    </recommendedName>
</protein>
<organism evidence="2 3">
    <name type="scientific">Marasmiellus scandens</name>
    <dbReference type="NCBI Taxonomy" id="2682957"/>
    <lineage>
        <taxon>Eukaryota</taxon>
        <taxon>Fungi</taxon>
        <taxon>Dikarya</taxon>
        <taxon>Basidiomycota</taxon>
        <taxon>Agaricomycotina</taxon>
        <taxon>Agaricomycetes</taxon>
        <taxon>Agaricomycetidae</taxon>
        <taxon>Agaricales</taxon>
        <taxon>Marasmiineae</taxon>
        <taxon>Omphalotaceae</taxon>
        <taxon>Marasmiellus</taxon>
    </lineage>
</organism>
<sequence>MQARSTSLNSHSVFWRAKYARECIKRFQTQQDLEPILRGPNQFPLPPDRPPLHPIASPAPIITGDEAVKQPEDLSIGIIGAGPSGLYTAMILQDLGIKFEILEGSDRYGGRILTHHFDKNKQWNYFDVGAMRYPDIPIMWRVFDLFNKRLEIGNELIPYIMSSPNQILGYNAQRVSQRTVDQDPHIDYFNDSDGQGGVVPKHYVDEGPGYWLDQCFGPFKKIFKEQGWEDGFEKLMEYDRYSARMFMATKFNVEEDGFQLVKEEYPPSVINWLERMNTGTGLFDMAFSEMVLDDLEFDYPVNALQSLHDSGEQQKADGKWYCLKGGSQKFIEKMIFKIGHQSIQLNSRVMKVEPTARDKPLSITYQVKFQEESRDYDYVISTIPLSSLRYVNMDDCNLSYIQREGLRTLRYDSSCKVGIKFATRWWEHLSHPITGGQSKTDRVIRTAVFPSYGIHQKDDAVMIASYTWSQDALRVGGLCKGRDHPDERILINAILEDLAYLHDGVDFEYLKGQCQDWYAFDWYADPCTLGAFALFGPSQFRDIYPSFGQGAAGGRFFFAGEAISEQHAWVEGALDSAYEAVYKMLKGANLEDSLELLKKNWAKPEEYEDDAQFFETLMLKQASFGAILSSTNDANALHKISTKLQEAEKK</sequence>
<proteinExistence type="predicted"/>
<dbReference type="SUPFAM" id="SSF51905">
    <property type="entry name" value="FAD/NAD(P)-binding domain"/>
    <property type="match status" value="1"/>
</dbReference>
<name>A0ABR1IMV0_9AGAR</name>
<gene>
    <name evidence="2" type="ORF">VKT23_018882</name>
</gene>
<accession>A0ABR1IMV0</accession>
<dbReference type="Gene3D" id="1.10.10.1620">
    <property type="match status" value="1"/>
</dbReference>
<dbReference type="PRINTS" id="PR00419">
    <property type="entry name" value="ADXRDTASE"/>
</dbReference>
<comment type="caution">
    <text evidence="2">The sequence shown here is derived from an EMBL/GenBank/DDBJ whole genome shotgun (WGS) entry which is preliminary data.</text>
</comment>
<feature type="domain" description="Amine oxidase" evidence="1">
    <location>
        <begin position="84"/>
        <end position="583"/>
    </location>
</feature>
<dbReference type="EMBL" id="JBANRG010000090">
    <property type="protein sequence ID" value="KAK7436860.1"/>
    <property type="molecule type" value="Genomic_DNA"/>
</dbReference>
<dbReference type="SUPFAM" id="SSF54373">
    <property type="entry name" value="FAD-linked reductases, C-terminal domain"/>
    <property type="match status" value="1"/>
</dbReference>
<dbReference type="Pfam" id="PF01593">
    <property type="entry name" value="Amino_oxidase"/>
    <property type="match status" value="1"/>
</dbReference>
<evidence type="ECO:0000313" key="2">
    <source>
        <dbReference type="EMBL" id="KAK7436860.1"/>
    </source>
</evidence>
<dbReference type="InterPro" id="IPR002937">
    <property type="entry name" value="Amino_oxidase"/>
</dbReference>
<dbReference type="PANTHER" id="PTHR10742">
    <property type="entry name" value="FLAVIN MONOAMINE OXIDASE"/>
    <property type="match status" value="1"/>
</dbReference>
<dbReference type="InterPro" id="IPR050281">
    <property type="entry name" value="Flavin_monoamine_oxidase"/>
</dbReference>
<reference evidence="2 3" key="1">
    <citation type="submission" date="2024-01" db="EMBL/GenBank/DDBJ databases">
        <title>A draft genome for the cacao thread blight pathogen Marasmiellus scandens.</title>
        <authorList>
            <person name="Baruah I.K."/>
            <person name="Leung J."/>
            <person name="Bukari Y."/>
            <person name="Amoako-Attah I."/>
            <person name="Meinhardt L.W."/>
            <person name="Bailey B.A."/>
            <person name="Cohen S.P."/>
        </authorList>
    </citation>
    <scope>NUCLEOTIDE SEQUENCE [LARGE SCALE GENOMIC DNA]</scope>
    <source>
        <strain evidence="2 3">GH-19</strain>
    </source>
</reference>
<dbReference type="Gene3D" id="3.50.50.60">
    <property type="entry name" value="FAD/NAD(P)-binding domain"/>
    <property type="match status" value="1"/>
</dbReference>